<reference evidence="6 7" key="1">
    <citation type="submission" date="2018-04" db="EMBL/GenBank/DDBJ databases">
        <authorList>
            <person name="Huttner S."/>
            <person name="Dainat J."/>
        </authorList>
    </citation>
    <scope>NUCLEOTIDE SEQUENCE [LARGE SCALE GENOMIC DNA]</scope>
</reference>
<evidence type="ECO:0000313" key="6">
    <source>
        <dbReference type="EMBL" id="SPQ17864.1"/>
    </source>
</evidence>
<feature type="region of interest" description="Disordered" evidence="1">
    <location>
        <begin position="119"/>
        <end position="359"/>
    </location>
</feature>
<accession>A0A3S4EWN6</accession>
<dbReference type="Pfam" id="PF24586">
    <property type="entry name" value="DUF7611"/>
    <property type="match status" value="1"/>
</dbReference>
<dbReference type="Proteomes" id="UP000289323">
    <property type="component" value="Unassembled WGS sequence"/>
</dbReference>
<evidence type="ECO:0000313" key="7">
    <source>
        <dbReference type="Proteomes" id="UP000289323"/>
    </source>
</evidence>
<protein>
    <submittedName>
        <fullName evidence="6">751089dd-a89c-4e7e-aba7-39c420aa2765</fullName>
    </submittedName>
</protein>
<dbReference type="Pfam" id="PF24588">
    <property type="entry name" value="DUF7613"/>
    <property type="match status" value="1"/>
</dbReference>
<evidence type="ECO:0000259" key="2">
    <source>
        <dbReference type="Pfam" id="PF24586"/>
    </source>
</evidence>
<evidence type="ECO:0000259" key="4">
    <source>
        <dbReference type="Pfam" id="PF24588"/>
    </source>
</evidence>
<feature type="domain" description="DUF7612" evidence="3">
    <location>
        <begin position="697"/>
        <end position="829"/>
    </location>
</feature>
<feature type="region of interest" description="Disordered" evidence="1">
    <location>
        <begin position="69"/>
        <end position="107"/>
    </location>
</feature>
<dbReference type="InterPro" id="IPR056031">
    <property type="entry name" value="DUF7612"/>
</dbReference>
<dbReference type="Pfam" id="PF24587">
    <property type="entry name" value="DUF7612"/>
    <property type="match status" value="1"/>
</dbReference>
<dbReference type="InterPro" id="IPR056030">
    <property type="entry name" value="DUF7611"/>
</dbReference>
<name>A0A3S4EWN6_9PEZI</name>
<evidence type="ECO:0000259" key="3">
    <source>
        <dbReference type="Pfam" id="PF24587"/>
    </source>
</evidence>
<feature type="domain" description="DUF7611" evidence="2">
    <location>
        <begin position="542"/>
        <end position="695"/>
    </location>
</feature>
<proteinExistence type="predicted"/>
<organism evidence="6 7">
    <name type="scientific">Thermothielavioides terrestris</name>
    <dbReference type="NCBI Taxonomy" id="2587410"/>
    <lineage>
        <taxon>Eukaryota</taxon>
        <taxon>Fungi</taxon>
        <taxon>Dikarya</taxon>
        <taxon>Ascomycota</taxon>
        <taxon>Pezizomycotina</taxon>
        <taxon>Sordariomycetes</taxon>
        <taxon>Sordariomycetidae</taxon>
        <taxon>Sordariales</taxon>
        <taxon>Chaetomiaceae</taxon>
        <taxon>Thermothielavioides</taxon>
    </lineage>
</organism>
<dbReference type="InterPro" id="IPR056033">
    <property type="entry name" value="DUF7614"/>
</dbReference>
<feature type="compositionally biased region" description="Polar residues" evidence="1">
    <location>
        <begin position="70"/>
        <end position="83"/>
    </location>
</feature>
<dbReference type="InterPro" id="IPR056032">
    <property type="entry name" value="DUF7613"/>
</dbReference>
<evidence type="ECO:0000259" key="5">
    <source>
        <dbReference type="Pfam" id="PF24589"/>
    </source>
</evidence>
<feature type="compositionally biased region" description="Basic and acidic residues" evidence="1">
    <location>
        <begin position="28"/>
        <end position="40"/>
    </location>
</feature>
<sequence>MTENEPPALAVPDDGRTTRRGRLMGKLFGRDRDRKAAHDDGDLDDFLHGAPDKLQVVHASPPVLTKIDTKTATRYPNALNFNGPSEPPTREYAVRPRDPTTKPKKGLVVRFADTYPEIIGEGGDECEVPTLEVSRSKKQRSQHAAGGSARPRPADVGDTIQDPFGDEHAAEPPFNLGPPRRTQNALTAGLEPPASVLPSANNTGRFLGVPNAPQDERRRSFIEIQQAQMREAEGRAFASAVRAASGDQSKRERGSASPTSSDGGSDSPITASPDSMQLPQSQSSAPPAQPPQIPAKALPQRPPLPQIPVPPESRDIPSSHNPFSATSQQANSPERLKRTQKLENSPTTLPSANSAFQPRFDSLRQGTKISEKDYASPVQHQNTMSFQDVVAAASDDAMSAFVTRTRHLFELFRLHAESVRPLVSCSPHDLARAAVWWFLTGRTALEVAIRERPSTPESQRKNEMAKQQAYADLAKGYWLLEEAMPEVVSSGRSPPDLQAENVRGTLNSSLKKLAVSMKRNGFLPPAEAFLPQMVDRTIWLDYPPLSQDIKLLLWGSSSAFSQGQENAGMTILESMPLGDSATTFCFARFQVDAFLTELGRESQRLYLPCFLSTVRPQTQPDIAFVLASQNGAVQLRVSGDKNVGPVMEDVRWRAENCSLELRLPRGFILIVQCTQQAFTTLRSMYESSAKVHSTLYPRQDETCIFRSTLRAFQYFDNDPQARQFPKESIPNCEVALFERLFREGAATGPRTYHRGYRIAVVTGPRTKTLSGVNQIYSPQTPIHFGFLRSEANHPALSLKFDNGRFKGNMVLSFADEKERLRMHSLLIGTALDRGESVSGEVPLQAVWFSERYGDSRDKGLQLLSTLSWNKVRVINSDNDGDKPSCVLADRLRVVYECKDGTLTDRINVAPGELKLRLDVQNPSCLMVFRQPQSDITVAVTKAKASRDLSAGGLSQALDTLKQSATIRTFMFPKLEDLHVFQTAITGFKVLFDGIASAFAISRRRMVVPIHKKWEAGATRIQVVQQDGVAQLLAFFEDFSHGECMGFHLKGTDVFEVFSRGGKAGLKIDDAKFPLPKVLAPEVDEAQKAADAAFLCLDLPELPGEHDDISILFDSEAERDRLVACLPAPVKGSRLPKIKGMT</sequence>
<feature type="domain" description="DUF7614" evidence="5">
    <location>
        <begin position="991"/>
        <end position="1126"/>
    </location>
</feature>
<feature type="compositionally biased region" description="Low complexity" evidence="1">
    <location>
        <begin position="275"/>
        <end position="286"/>
    </location>
</feature>
<dbReference type="AlphaFoldDB" id="A0A3S4EWN6"/>
<dbReference type="EMBL" id="OUUZ01000001">
    <property type="protein sequence ID" value="SPQ17864.1"/>
    <property type="molecule type" value="Genomic_DNA"/>
</dbReference>
<dbReference type="Pfam" id="PF24589">
    <property type="entry name" value="DUF7614"/>
    <property type="match status" value="1"/>
</dbReference>
<feature type="compositionally biased region" description="Basic and acidic residues" evidence="1">
    <location>
        <begin position="88"/>
        <end position="101"/>
    </location>
</feature>
<feature type="compositionally biased region" description="Polar residues" evidence="1">
    <location>
        <begin position="318"/>
        <end position="332"/>
    </location>
</feature>
<feature type="compositionally biased region" description="Low complexity" evidence="1">
    <location>
        <begin position="255"/>
        <end position="268"/>
    </location>
</feature>
<gene>
    <name evidence="6" type="ORF">TT172_LOCUS283</name>
</gene>
<feature type="domain" description="DUF7613" evidence="4">
    <location>
        <begin position="833"/>
        <end position="985"/>
    </location>
</feature>
<feature type="compositionally biased region" description="Pro residues" evidence="1">
    <location>
        <begin position="300"/>
        <end position="311"/>
    </location>
</feature>
<evidence type="ECO:0000256" key="1">
    <source>
        <dbReference type="SAM" id="MobiDB-lite"/>
    </source>
</evidence>
<feature type="region of interest" description="Disordered" evidence="1">
    <location>
        <begin position="1"/>
        <end position="40"/>
    </location>
</feature>
<feature type="compositionally biased region" description="Polar residues" evidence="1">
    <location>
        <begin position="342"/>
        <end position="356"/>
    </location>
</feature>